<sequence>MVAEQSPLPDLLRVVTGHNDKGLAMIRSEDRISSKGSIAFPGVMSGAIWVTDSMPVNDNNDQADGADKTPNGDLGIVMRSGTNFRYTDLAPGATAAPHRTASLDYNVLIQGKLILILEDGTDRTFETPGDVVVQRGTIHGWKNPGPEWTRWITILVDARPPVVDGHALPFEVRLPSAA</sequence>
<keyword evidence="2" id="KW-1185">Reference proteome</keyword>
<dbReference type="STRING" id="139825.A0A401G747"/>
<dbReference type="SUPFAM" id="SSF51182">
    <property type="entry name" value="RmlC-like cupins"/>
    <property type="match status" value="1"/>
</dbReference>
<dbReference type="AlphaFoldDB" id="A0A401G747"/>
<dbReference type="Gene3D" id="2.20.70.150">
    <property type="match status" value="1"/>
</dbReference>
<comment type="caution">
    <text evidence="1">The sequence shown here is derived from an EMBL/GenBank/DDBJ whole genome shotgun (WGS) entry which is preliminary data.</text>
</comment>
<accession>A0A401G747</accession>
<dbReference type="InParanoid" id="A0A401G747"/>
<dbReference type="Gene3D" id="2.60.120.10">
    <property type="entry name" value="Jelly Rolls"/>
    <property type="match status" value="1"/>
</dbReference>
<dbReference type="InterPro" id="IPR047142">
    <property type="entry name" value="OryJ/VirC-like"/>
</dbReference>
<dbReference type="RefSeq" id="XP_027608903.1">
    <property type="nucleotide sequence ID" value="XM_027753102.1"/>
</dbReference>
<gene>
    <name evidence="1" type="ORF">SCP_0108720</name>
</gene>
<reference evidence="1 2" key="1">
    <citation type="journal article" date="2018" name="Sci. Rep.">
        <title>Genome sequence of the cauliflower mushroom Sparassis crispa (Hanabiratake) and its association with beneficial usage.</title>
        <authorList>
            <person name="Kiyama R."/>
            <person name="Furutani Y."/>
            <person name="Kawaguchi K."/>
            <person name="Nakanishi T."/>
        </authorList>
    </citation>
    <scope>NUCLEOTIDE SEQUENCE [LARGE SCALE GENOMIC DNA]</scope>
</reference>
<name>A0A401G747_9APHY</name>
<dbReference type="OrthoDB" id="5840532at2759"/>
<dbReference type="InterPro" id="IPR014710">
    <property type="entry name" value="RmlC-like_jellyroll"/>
</dbReference>
<proteinExistence type="predicted"/>
<dbReference type="PANTHER" id="PTHR36156">
    <property type="entry name" value="SLR2101 PROTEIN"/>
    <property type="match status" value="1"/>
</dbReference>
<protein>
    <recommendedName>
        <fullName evidence="3">Cupin 2 conserved barrel domain-containing protein</fullName>
    </recommendedName>
</protein>
<dbReference type="PANTHER" id="PTHR36156:SF2">
    <property type="entry name" value="CUPIN TYPE-2 DOMAIN-CONTAINING PROTEIN"/>
    <property type="match status" value="1"/>
</dbReference>
<dbReference type="GeneID" id="38774907"/>
<evidence type="ECO:0000313" key="1">
    <source>
        <dbReference type="EMBL" id="GBE77990.1"/>
    </source>
</evidence>
<organism evidence="1 2">
    <name type="scientific">Sparassis crispa</name>
    <dbReference type="NCBI Taxonomy" id="139825"/>
    <lineage>
        <taxon>Eukaryota</taxon>
        <taxon>Fungi</taxon>
        <taxon>Dikarya</taxon>
        <taxon>Basidiomycota</taxon>
        <taxon>Agaricomycotina</taxon>
        <taxon>Agaricomycetes</taxon>
        <taxon>Polyporales</taxon>
        <taxon>Sparassidaceae</taxon>
        <taxon>Sparassis</taxon>
    </lineage>
</organism>
<dbReference type="InterPro" id="IPR011051">
    <property type="entry name" value="RmlC_Cupin_sf"/>
</dbReference>
<evidence type="ECO:0008006" key="3">
    <source>
        <dbReference type="Google" id="ProtNLM"/>
    </source>
</evidence>
<dbReference type="EMBL" id="BFAD01000001">
    <property type="protein sequence ID" value="GBE77990.1"/>
    <property type="molecule type" value="Genomic_DNA"/>
</dbReference>
<dbReference type="CDD" id="cd02231">
    <property type="entry name" value="cupin_BLL6423-like"/>
    <property type="match status" value="1"/>
</dbReference>
<evidence type="ECO:0000313" key="2">
    <source>
        <dbReference type="Proteomes" id="UP000287166"/>
    </source>
</evidence>
<dbReference type="Proteomes" id="UP000287166">
    <property type="component" value="Unassembled WGS sequence"/>
</dbReference>